<feature type="binding site" evidence="9">
    <location>
        <position position="401"/>
    </location>
    <ligand>
        <name>S-adenosyl-L-methionine</name>
        <dbReference type="ChEBI" id="CHEBI:59789"/>
    </ligand>
</feature>
<feature type="compositionally biased region" description="Basic residues" evidence="10">
    <location>
        <begin position="859"/>
        <end position="868"/>
    </location>
</feature>
<dbReference type="FunFam" id="3.30.70.1170:FF:000001">
    <property type="entry name" value="Ribosomal RNA methyltransferase Nop2"/>
    <property type="match status" value="1"/>
</dbReference>
<dbReference type="PROSITE" id="PS01153">
    <property type="entry name" value="NOL1_NOP2_SUN"/>
    <property type="match status" value="1"/>
</dbReference>
<dbReference type="SUPFAM" id="SSF53335">
    <property type="entry name" value="S-adenosyl-L-methionine-dependent methyltransferases"/>
    <property type="match status" value="1"/>
</dbReference>
<keyword evidence="3" id="KW-0690">Ribosome biogenesis</keyword>
<evidence type="ECO:0000256" key="5">
    <source>
        <dbReference type="ARBA" id="ARBA00022679"/>
    </source>
</evidence>
<dbReference type="PANTHER" id="PTHR22807">
    <property type="entry name" value="NOP2 YEAST -RELATED NOL1/NOP2/FMU SUN DOMAIN-CONTAINING"/>
    <property type="match status" value="1"/>
</dbReference>
<accession>A0ABD0YPZ1</accession>
<feature type="compositionally biased region" description="Polar residues" evidence="10">
    <location>
        <begin position="789"/>
        <end position="813"/>
    </location>
</feature>
<feature type="compositionally biased region" description="Acidic residues" evidence="10">
    <location>
        <begin position="584"/>
        <end position="605"/>
    </location>
</feature>
<feature type="compositionally biased region" description="Acidic residues" evidence="10">
    <location>
        <begin position="127"/>
        <end position="172"/>
    </location>
</feature>
<evidence type="ECO:0000256" key="3">
    <source>
        <dbReference type="ARBA" id="ARBA00022517"/>
    </source>
</evidence>
<feature type="compositionally biased region" description="Basic residues" evidence="10">
    <location>
        <begin position="38"/>
        <end position="59"/>
    </location>
</feature>
<dbReference type="InterPro" id="IPR001678">
    <property type="entry name" value="MeTrfase_RsmB-F_NOP2_dom"/>
</dbReference>
<dbReference type="Pfam" id="PF01189">
    <property type="entry name" value="Methyltr_RsmB-F"/>
    <property type="match status" value="1"/>
</dbReference>
<evidence type="ECO:0000256" key="6">
    <source>
        <dbReference type="ARBA" id="ARBA00022691"/>
    </source>
</evidence>
<dbReference type="PROSITE" id="PS51686">
    <property type="entry name" value="SAM_MT_RSMB_NOP"/>
    <property type="match status" value="1"/>
</dbReference>
<comment type="subcellular location">
    <subcellularLocation>
        <location evidence="1">Nucleus</location>
        <location evidence="1">Nucleolus</location>
    </subcellularLocation>
</comment>
<dbReference type="GO" id="GO:0003723">
    <property type="term" value="F:RNA binding"/>
    <property type="evidence" value="ECO:0007669"/>
    <property type="project" value="UniProtKB-UniRule"/>
</dbReference>
<evidence type="ECO:0000313" key="13">
    <source>
        <dbReference type="Proteomes" id="UP001558652"/>
    </source>
</evidence>
<keyword evidence="6 9" id="KW-0949">S-adenosyl-L-methionine</keyword>
<dbReference type="InterPro" id="IPR023267">
    <property type="entry name" value="RCMT"/>
</dbReference>
<feature type="active site" description="Nucleophile" evidence="9">
    <location>
        <position position="502"/>
    </location>
</feature>
<evidence type="ECO:0000256" key="2">
    <source>
        <dbReference type="ARBA" id="ARBA00007494"/>
    </source>
</evidence>
<dbReference type="PRINTS" id="PR02012">
    <property type="entry name" value="RCMTNOP2"/>
</dbReference>
<feature type="region of interest" description="Disordered" evidence="10">
    <location>
        <begin position="580"/>
        <end position="868"/>
    </location>
</feature>
<reference evidence="12 13" key="1">
    <citation type="submission" date="2024-07" db="EMBL/GenBank/DDBJ databases">
        <title>Chromosome-level genome assembly of the water stick insect Ranatra chinensis (Heteroptera: Nepidae).</title>
        <authorList>
            <person name="Liu X."/>
        </authorList>
    </citation>
    <scope>NUCLEOTIDE SEQUENCE [LARGE SCALE GENOMIC DNA]</scope>
    <source>
        <strain evidence="12">Cailab_2021Rc</strain>
        <tissue evidence="12">Muscle</tissue>
    </source>
</reference>
<feature type="compositionally biased region" description="Basic residues" evidence="10">
    <location>
        <begin position="668"/>
        <end position="686"/>
    </location>
</feature>
<proteinExistence type="inferred from homology"/>
<sequence>MGRKAKFGETPKGPGRKAKKQKDPTFLFPKDEDSVSKKLSHRQKQRQVKRLAKQQKKKSKSDFELKKKEEIAKKENKDGASDSDLSEYEDESLDEEESEAGDGEDESLEEEESEADDGEAQQKSGEGDGELNDDSEEEEEEEDDEEEDGEESEDEEENVGTLEDLDGDDIGDVGDKKTLKSKKKEKKRKSKKAEEELQTNISNREIFAFPKEDEITQPLPMPEIEERIKDVLFILSNFSKFKDGDRSRSEYISLLKFDLCNFFSYNSFLMERLIQLFPLVELMDFLEASETQRPLTIRTNSLKTRRRDLAQRLISRGVNLDPIGKWTNVGLVVYNSSIPIGATPEYLAGHYIIQGASSMLPVMALAPQENEKILDMCAAPGGKASHIAAVMKNTGVLFANDINKDRAKAIVGNFHRMGIINSVVCSYDGRKFSKVIGGFDRVLLDAPCSGTGVISKDPSVKTSKDEMDIQRCVTLQKDLILEAIDCLSARSSTGGYLVYSTCSVLPEENEWVIDYALKKRCVKLVPLGLDFGTPGFTSYRNFRFHPTMKMTRRFYPHTHNMDGFFVAKLKKYSNKIKINPNLDNENEDIGNEDSGENNEANEDEFVPQPTSLPKSLRAPKHGRGRDRVYKIIKGENNKEENTEVEVDEKSTGESPSSNEVHENIGQGGKKKKKIKKKKFAKNKSPSRKANNTKQSTGVQRLTEGGDGASAMAKSADDTSAPGNLKHKKKKEKGKRPNVNNKQVNLEEGVQKKGSGEERLSTGDEGKRNDNKNEPVSVKEKKKMRKGQKNQESSKNCPVVSESSSTTAPKNTQSAEEKLENGPQKKKKKNKKKHNKGPGGSSQQGAKPQTTNSNSSTVRNKNKKRKVNP</sequence>
<feature type="binding site" evidence="9">
    <location>
        <begin position="377"/>
        <end position="383"/>
    </location>
    <ligand>
        <name>S-adenosyl-L-methionine</name>
        <dbReference type="ChEBI" id="CHEBI:59789"/>
    </ligand>
</feature>
<evidence type="ECO:0000313" key="12">
    <source>
        <dbReference type="EMBL" id="KAL1138002.1"/>
    </source>
</evidence>
<evidence type="ECO:0000256" key="1">
    <source>
        <dbReference type="ARBA" id="ARBA00004604"/>
    </source>
</evidence>
<evidence type="ECO:0000256" key="4">
    <source>
        <dbReference type="ARBA" id="ARBA00022603"/>
    </source>
</evidence>
<dbReference type="AlphaFoldDB" id="A0ABD0YPZ1"/>
<dbReference type="PRINTS" id="PR02008">
    <property type="entry name" value="RCMTFAMILY"/>
</dbReference>
<dbReference type="Proteomes" id="UP001558652">
    <property type="component" value="Unassembled WGS sequence"/>
</dbReference>
<feature type="compositionally biased region" description="Polar residues" evidence="10">
    <location>
        <begin position="687"/>
        <end position="699"/>
    </location>
</feature>
<dbReference type="InterPro" id="IPR049560">
    <property type="entry name" value="MeTrfase_RsmB-F_NOP2_cat"/>
</dbReference>
<feature type="compositionally biased region" description="Basic and acidic residues" evidence="10">
    <location>
        <begin position="60"/>
        <end position="80"/>
    </location>
</feature>
<evidence type="ECO:0000259" key="11">
    <source>
        <dbReference type="PROSITE" id="PS51686"/>
    </source>
</evidence>
<name>A0ABD0YPZ1_9HEMI</name>
<gene>
    <name evidence="12" type="ORF">AAG570_009697</name>
</gene>
<dbReference type="InterPro" id="IPR011023">
    <property type="entry name" value="Nop2p"/>
</dbReference>
<dbReference type="PANTHER" id="PTHR22807:SF30">
    <property type="entry name" value="28S RRNA (CYTOSINE(4447)-C(5))-METHYLTRANSFERASE-RELATED"/>
    <property type="match status" value="1"/>
</dbReference>
<dbReference type="GO" id="GO:0042254">
    <property type="term" value="P:ribosome biogenesis"/>
    <property type="evidence" value="ECO:0007669"/>
    <property type="project" value="UniProtKB-KW"/>
</dbReference>
<dbReference type="GO" id="GO:0032259">
    <property type="term" value="P:methylation"/>
    <property type="evidence" value="ECO:0007669"/>
    <property type="project" value="UniProtKB-KW"/>
</dbReference>
<keyword evidence="8" id="KW-0539">Nucleus</keyword>
<feature type="compositionally biased region" description="Low complexity" evidence="10">
    <location>
        <begin position="849"/>
        <end position="858"/>
    </location>
</feature>
<evidence type="ECO:0000256" key="8">
    <source>
        <dbReference type="ARBA" id="ARBA00023242"/>
    </source>
</evidence>
<dbReference type="InterPro" id="IPR029063">
    <property type="entry name" value="SAM-dependent_MTases_sf"/>
</dbReference>
<feature type="compositionally biased region" description="Basic and acidic residues" evidence="10">
    <location>
        <begin position="748"/>
        <end position="778"/>
    </location>
</feature>
<feature type="binding site" evidence="9">
    <location>
        <position position="445"/>
    </location>
    <ligand>
        <name>S-adenosyl-L-methionine</name>
        <dbReference type="ChEBI" id="CHEBI:59789"/>
    </ligand>
</feature>
<feature type="region of interest" description="Disordered" evidence="10">
    <location>
        <begin position="1"/>
        <end position="197"/>
    </location>
</feature>
<evidence type="ECO:0000256" key="9">
    <source>
        <dbReference type="PROSITE-ProRule" id="PRU01023"/>
    </source>
</evidence>
<keyword evidence="7 9" id="KW-0694">RNA-binding</keyword>
<comment type="caution">
    <text evidence="12">The sequence shown here is derived from an EMBL/GenBank/DDBJ whole genome shotgun (WGS) entry which is preliminary data.</text>
</comment>
<dbReference type="Gene3D" id="3.30.70.1170">
    <property type="entry name" value="Sun protein, domain 3"/>
    <property type="match status" value="1"/>
</dbReference>
<dbReference type="EMBL" id="JBFDAA010000004">
    <property type="protein sequence ID" value="KAL1138002.1"/>
    <property type="molecule type" value="Genomic_DNA"/>
</dbReference>
<feature type="binding site" evidence="9">
    <location>
        <position position="428"/>
    </location>
    <ligand>
        <name>S-adenosyl-L-methionine</name>
        <dbReference type="ChEBI" id="CHEBI:59789"/>
    </ligand>
</feature>
<dbReference type="InterPro" id="IPR023273">
    <property type="entry name" value="RCMT_NOP2"/>
</dbReference>
<keyword evidence="5 9" id="KW-0808">Transferase</keyword>
<comment type="similarity">
    <text evidence="2 9">Belongs to the class I-like SAM-binding methyltransferase superfamily. RsmB/NOP family.</text>
</comment>
<feature type="compositionally biased region" description="Basic residues" evidence="10">
    <location>
        <begin position="724"/>
        <end position="735"/>
    </location>
</feature>
<keyword evidence="4 9" id="KW-0489">Methyltransferase</keyword>
<keyword evidence="13" id="KW-1185">Reference proteome</keyword>
<dbReference type="InterPro" id="IPR054728">
    <property type="entry name" value="RsmB-like_ferredoxin"/>
</dbReference>
<feature type="domain" description="SAM-dependent MTase RsmB/NOP-type" evidence="11">
    <location>
        <begin position="285"/>
        <end position="572"/>
    </location>
</feature>
<dbReference type="GO" id="GO:0008168">
    <property type="term" value="F:methyltransferase activity"/>
    <property type="evidence" value="ECO:0007669"/>
    <property type="project" value="UniProtKB-KW"/>
</dbReference>
<dbReference type="Pfam" id="PF22458">
    <property type="entry name" value="RsmF-B_ferredox"/>
    <property type="match status" value="1"/>
</dbReference>
<evidence type="ECO:0000256" key="7">
    <source>
        <dbReference type="ARBA" id="ARBA00022884"/>
    </source>
</evidence>
<organism evidence="12 13">
    <name type="scientific">Ranatra chinensis</name>
    <dbReference type="NCBI Taxonomy" id="642074"/>
    <lineage>
        <taxon>Eukaryota</taxon>
        <taxon>Metazoa</taxon>
        <taxon>Ecdysozoa</taxon>
        <taxon>Arthropoda</taxon>
        <taxon>Hexapoda</taxon>
        <taxon>Insecta</taxon>
        <taxon>Pterygota</taxon>
        <taxon>Neoptera</taxon>
        <taxon>Paraneoptera</taxon>
        <taxon>Hemiptera</taxon>
        <taxon>Heteroptera</taxon>
        <taxon>Panheteroptera</taxon>
        <taxon>Nepomorpha</taxon>
        <taxon>Nepidae</taxon>
        <taxon>Ranatrinae</taxon>
        <taxon>Ranatra</taxon>
    </lineage>
</organism>
<dbReference type="InterPro" id="IPR018314">
    <property type="entry name" value="RsmB/NOL1/NOP2-like_CS"/>
</dbReference>
<protein>
    <recommendedName>
        <fullName evidence="11">SAM-dependent MTase RsmB/NOP-type domain-containing protein</fullName>
    </recommendedName>
</protein>
<evidence type="ECO:0000256" key="10">
    <source>
        <dbReference type="SAM" id="MobiDB-lite"/>
    </source>
</evidence>
<dbReference type="NCBIfam" id="TIGR00446">
    <property type="entry name" value="nop2p"/>
    <property type="match status" value="1"/>
</dbReference>
<feature type="compositionally biased region" description="Basic and acidic residues" evidence="10">
    <location>
        <begin position="625"/>
        <end position="651"/>
    </location>
</feature>
<dbReference type="Gene3D" id="3.40.50.150">
    <property type="entry name" value="Vaccinia Virus protein VP39"/>
    <property type="match status" value="1"/>
</dbReference>
<feature type="compositionally biased region" description="Basic residues" evidence="10">
    <location>
        <begin position="823"/>
        <end position="835"/>
    </location>
</feature>
<feature type="compositionally biased region" description="Basic residues" evidence="10">
    <location>
        <begin position="179"/>
        <end position="191"/>
    </location>
</feature>
<feature type="compositionally biased region" description="Acidic residues" evidence="10">
    <location>
        <begin position="84"/>
        <end position="119"/>
    </location>
</feature>
<dbReference type="GO" id="GO:0005730">
    <property type="term" value="C:nucleolus"/>
    <property type="evidence" value="ECO:0007669"/>
    <property type="project" value="UniProtKB-SubCell"/>
</dbReference>